<comment type="caution">
    <text evidence="3">The sequence shown here is derived from an EMBL/GenBank/DDBJ whole genome shotgun (WGS) entry which is preliminary data.</text>
</comment>
<dbReference type="Pfam" id="PF26482">
    <property type="entry name" value="DUF8155"/>
    <property type="match status" value="1"/>
</dbReference>
<proteinExistence type="predicted"/>
<gene>
    <name evidence="3" type="ORF">HA331_05590</name>
</gene>
<dbReference type="Pfam" id="PF26483">
    <property type="entry name" value="DUF8155_C"/>
    <property type="match status" value="1"/>
</dbReference>
<dbReference type="AlphaFoldDB" id="A0A832T240"/>
<feature type="domain" description="DUF8155" evidence="1">
    <location>
        <begin position="16"/>
        <end position="137"/>
    </location>
</feature>
<dbReference type="GeneID" id="1443265"/>
<dbReference type="InterPro" id="IPR011055">
    <property type="entry name" value="Dup_hybrid_motif"/>
</dbReference>
<accession>A0A832T240</accession>
<evidence type="ECO:0000259" key="2">
    <source>
        <dbReference type="Pfam" id="PF26483"/>
    </source>
</evidence>
<sequence length="262" mass="29443">MKIAKIRDLYLEIPNVRYSFFTTPYIPHKLGTAVDVYFEDVALFPLEEGKLIDVKKIRTPRYIPVKEDYIMIFSLGEICLKVLHVQPSIEPGDSVSLGDEIGKLRLSGFFSPWTDKHAHFELRPCNDPYRARGGLVIYPILTGIVRTARGNEFKVVEKNERYAMLEPLKKGKKGMTPFGYVEGGVPHYRYGAILNGNEASLLGKSVKAERILPNGVGLFKADFKVLANGSIVKGISVYCNDEKIKLIGGNFEVDEVVELKFI</sequence>
<protein>
    <recommendedName>
        <fullName evidence="5">Peptidase M23 domain-containing protein</fullName>
    </recommendedName>
</protein>
<dbReference type="EMBL" id="DUJN01000005">
    <property type="protein sequence ID" value="HII61210.1"/>
    <property type="molecule type" value="Genomic_DNA"/>
</dbReference>
<dbReference type="InterPro" id="IPR058817">
    <property type="entry name" value="DUF8155_C"/>
</dbReference>
<evidence type="ECO:0000259" key="1">
    <source>
        <dbReference type="Pfam" id="PF26482"/>
    </source>
</evidence>
<feature type="domain" description="DUF8155" evidence="2">
    <location>
        <begin position="150"/>
        <end position="259"/>
    </location>
</feature>
<dbReference type="InterPro" id="IPR058468">
    <property type="entry name" value="DUF8155_N"/>
</dbReference>
<dbReference type="Gene3D" id="2.70.70.10">
    <property type="entry name" value="Glucose Permease (Domain IIA)"/>
    <property type="match status" value="1"/>
</dbReference>
<evidence type="ECO:0008006" key="5">
    <source>
        <dbReference type="Google" id="ProtNLM"/>
    </source>
</evidence>
<reference evidence="3" key="1">
    <citation type="journal article" date="2020" name="bioRxiv">
        <title>A rank-normalized archaeal taxonomy based on genome phylogeny resolves widespread incomplete and uneven classifications.</title>
        <authorList>
            <person name="Rinke C."/>
            <person name="Chuvochina M."/>
            <person name="Mussig A.J."/>
            <person name="Chaumeil P.-A."/>
            <person name="Waite D.W."/>
            <person name="Whitman W.B."/>
            <person name="Parks D.H."/>
            <person name="Hugenholtz P."/>
        </authorList>
    </citation>
    <scope>NUCLEOTIDE SEQUENCE</scope>
    <source>
        <strain evidence="3">UBA8834</strain>
    </source>
</reference>
<evidence type="ECO:0000313" key="3">
    <source>
        <dbReference type="EMBL" id="HII61210.1"/>
    </source>
</evidence>
<name>A0A832T240_PYRHR</name>
<dbReference type="RefSeq" id="WP_048053264.1">
    <property type="nucleotide sequence ID" value="NZ_DUJN01000005.1"/>
</dbReference>
<dbReference type="Proteomes" id="UP000617544">
    <property type="component" value="Unassembled WGS sequence"/>
</dbReference>
<organism evidence="3 4">
    <name type="scientific">Pyrococcus horikoshii</name>
    <dbReference type="NCBI Taxonomy" id="53953"/>
    <lineage>
        <taxon>Archaea</taxon>
        <taxon>Methanobacteriati</taxon>
        <taxon>Methanobacteriota</taxon>
        <taxon>Thermococci</taxon>
        <taxon>Thermococcales</taxon>
        <taxon>Thermococcaceae</taxon>
        <taxon>Pyrococcus</taxon>
    </lineage>
</organism>
<evidence type="ECO:0000313" key="4">
    <source>
        <dbReference type="Proteomes" id="UP000617544"/>
    </source>
</evidence>